<comment type="subcellular location">
    <subcellularLocation>
        <location evidence="1">Cytoplasm</location>
        <location evidence="1">Cytoskeleton</location>
    </subcellularLocation>
</comment>
<organism evidence="11 12">
    <name type="scientific">Lichtheimia ornata</name>
    <dbReference type="NCBI Taxonomy" id="688661"/>
    <lineage>
        <taxon>Eukaryota</taxon>
        <taxon>Fungi</taxon>
        <taxon>Fungi incertae sedis</taxon>
        <taxon>Mucoromycota</taxon>
        <taxon>Mucoromycotina</taxon>
        <taxon>Mucoromycetes</taxon>
        <taxon>Mucorales</taxon>
        <taxon>Lichtheimiaceae</taxon>
        <taxon>Lichtheimia</taxon>
    </lineage>
</organism>
<dbReference type="Gene3D" id="3.40.20.10">
    <property type="entry name" value="Severin"/>
    <property type="match status" value="1"/>
</dbReference>
<dbReference type="SUPFAM" id="SSF55753">
    <property type="entry name" value="Actin depolymerizing proteins"/>
    <property type="match status" value="1"/>
</dbReference>
<dbReference type="GeneID" id="83217102"/>
<feature type="compositionally biased region" description="Low complexity" evidence="8">
    <location>
        <begin position="493"/>
        <end position="507"/>
    </location>
</feature>
<evidence type="ECO:0000259" key="9">
    <source>
        <dbReference type="PROSITE" id="PS50002"/>
    </source>
</evidence>
<comment type="similarity">
    <text evidence="6">Belongs to the actin-binding proteins ADF family. Coactosin subfamily.</text>
</comment>
<feature type="region of interest" description="Disordered" evidence="8">
    <location>
        <begin position="140"/>
        <end position="161"/>
    </location>
</feature>
<evidence type="ECO:0000256" key="2">
    <source>
        <dbReference type="ARBA" id="ARBA00022443"/>
    </source>
</evidence>
<dbReference type="CDD" id="cd11819">
    <property type="entry name" value="SH3_Cortactin_like"/>
    <property type="match status" value="1"/>
</dbReference>
<feature type="compositionally biased region" description="Basic and acidic residues" evidence="8">
    <location>
        <begin position="340"/>
        <end position="377"/>
    </location>
</feature>
<dbReference type="Pfam" id="PF14604">
    <property type="entry name" value="SH3_9"/>
    <property type="match status" value="1"/>
</dbReference>
<dbReference type="SUPFAM" id="SSF50044">
    <property type="entry name" value="SH3-domain"/>
    <property type="match status" value="2"/>
</dbReference>
<dbReference type="GO" id="GO:0051015">
    <property type="term" value="F:actin filament binding"/>
    <property type="evidence" value="ECO:0007669"/>
    <property type="project" value="TreeGrafter"/>
</dbReference>
<name>A0AAD7UXD1_9FUNG</name>
<feature type="compositionally biased region" description="Low complexity" evidence="8">
    <location>
        <begin position="249"/>
        <end position="260"/>
    </location>
</feature>
<dbReference type="CDD" id="cd11281">
    <property type="entry name" value="ADF_drebrin_like"/>
    <property type="match status" value="1"/>
</dbReference>
<feature type="compositionally biased region" description="Basic and acidic residues" evidence="8">
    <location>
        <begin position="264"/>
        <end position="328"/>
    </location>
</feature>
<dbReference type="Proteomes" id="UP001234581">
    <property type="component" value="Unassembled WGS sequence"/>
</dbReference>
<feature type="compositionally biased region" description="Low complexity" evidence="8">
    <location>
        <begin position="378"/>
        <end position="389"/>
    </location>
</feature>
<dbReference type="InterPro" id="IPR002108">
    <property type="entry name" value="ADF-H"/>
</dbReference>
<evidence type="ECO:0000256" key="7">
    <source>
        <dbReference type="PROSITE-ProRule" id="PRU00192"/>
    </source>
</evidence>
<evidence type="ECO:0000259" key="10">
    <source>
        <dbReference type="PROSITE" id="PS51263"/>
    </source>
</evidence>
<dbReference type="Gene3D" id="2.30.30.40">
    <property type="entry name" value="SH3 Domains"/>
    <property type="match status" value="2"/>
</dbReference>
<dbReference type="PANTHER" id="PTHR10829:SF25">
    <property type="entry name" value="DREBRIN-LIKE PROTEIN"/>
    <property type="match status" value="1"/>
</dbReference>
<dbReference type="PROSITE" id="PS51263">
    <property type="entry name" value="ADF_H"/>
    <property type="match status" value="1"/>
</dbReference>
<keyword evidence="4" id="KW-0009">Actin-binding</keyword>
<dbReference type="Pfam" id="PF00018">
    <property type="entry name" value="SH3_1"/>
    <property type="match status" value="1"/>
</dbReference>
<feature type="domain" description="ADF-H" evidence="10">
    <location>
        <begin position="6"/>
        <end position="135"/>
    </location>
</feature>
<reference evidence="11 12" key="1">
    <citation type="submission" date="2023-03" db="EMBL/GenBank/DDBJ databases">
        <title>Genome sequence of Lichtheimia ornata CBS 291.66.</title>
        <authorList>
            <person name="Mohabir J.T."/>
            <person name="Shea T.P."/>
            <person name="Kurbessoian T."/>
            <person name="Berby B."/>
            <person name="Fontaine J."/>
            <person name="Livny J."/>
            <person name="Gnirke A."/>
            <person name="Stajich J.E."/>
            <person name="Cuomo C.A."/>
        </authorList>
    </citation>
    <scope>NUCLEOTIDE SEQUENCE [LARGE SCALE GENOMIC DNA]</scope>
    <source>
        <strain evidence="11">CBS 291.66</strain>
    </source>
</reference>
<evidence type="ECO:0000256" key="8">
    <source>
        <dbReference type="SAM" id="MobiDB-lite"/>
    </source>
</evidence>
<dbReference type="SMART" id="SM00326">
    <property type="entry name" value="SH3"/>
    <property type="match status" value="2"/>
</dbReference>
<dbReference type="PRINTS" id="PR00452">
    <property type="entry name" value="SH3DOMAIN"/>
</dbReference>
<evidence type="ECO:0000256" key="6">
    <source>
        <dbReference type="ARBA" id="ARBA00038052"/>
    </source>
</evidence>
<comment type="caution">
    <text evidence="11">The sequence shown here is derived from an EMBL/GenBank/DDBJ whole genome shotgun (WGS) entry which is preliminary data.</text>
</comment>
<feature type="domain" description="SH3" evidence="9">
    <location>
        <begin position="415"/>
        <end position="476"/>
    </location>
</feature>
<keyword evidence="12" id="KW-1185">Reference proteome</keyword>
<keyword evidence="2 7" id="KW-0728">SH3 domain</keyword>
<dbReference type="GO" id="GO:0005884">
    <property type="term" value="C:actin filament"/>
    <property type="evidence" value="ECO:0007669"/>
    <property type="project" value="TreeGrafter"/>
</dbReference>
<dbReference type="GO" id="GO:0030427">
    <property type="term" value="C:site of polarized growth"/>
    <property type="evidence" value="ECO:0007669"/>
    <property type="project" value="TreeGrafter"/>
</dbReference>
<dbReference type="SMART" id="SM00102">
    <property type="entry name" value="ADF"/>
    <property type="match status" value="1"/>
</dbReference>
<evidence type="ECO:0008006" key="13">
    <source>
        <dbReference type="Google" id="ProtNLM"/>
    </source>
</evidence>
<dbReference type="InterPro" id="IPR029006">
    <property type="entry name" value="ADF-H/Gelsolin-like_dom_sf"/>
</dbReference>
<protein>
    <recommendedName>
        <fullName evidence="13">Drebrin f</fullName>
    </recommendedName>
</protein>
<dbReference type="InterPro" id="IPR001452">
    <property type="entry name" value="SH3_domain"/>
</dbReference>
<keyword evidence="3" id="KW-0963">Cytoplasm</keyword>
<feature type="region of interest" description="Disordered" evidence="8">
    <location>
        <begin position="476"/>
        <end position="516"/>
    </location>
</feature>
<feature type="compositionally biased region" description="Basic and acidic residues" evidence="8">
    <location>
        <begin position="221"/>
        <end position="248"/>
    </location>
</feature>
<dbReference type="PANTHER" id="PTHR10829">
    <property type="entry name" value="CORTACTIN AND DREBRIN"/>
    <property type="match status" value="1"/>
</dbReference>
<dbReference type="FunFam" id="3.40.20.10:FF:000018">
    <property type="entry name" value="Coactosin-like 1"/>
    <property type="match status" value="1"/>
</dbReference>
<proteinExistence type="inferred from homology"/>
<feature type="region of interest" description="Disordered" evidence="8">
    <location>
        <begin position="177"/>
        <end position="391"/>
    </location>
</feature>
<evidence type="ECO:0000313" key="12">
    <source>
        <dbReference type="Proteomes" id="UP001234581"/>
    </source>
</evidence>
<dbReference type="Pfam" id="PF00241">
    <property type="entry name" value="Cofilin_ADF"/>
    <property type="match status" value="1"/>
</dbReference>
<dbReference type="GO" id="GO:0030833">
    <property type="term" value="P:regulation of actin filament polymerization"/>
    <property type="evidence" value="ECO:0007669"/>
    <property type="project" value="TreeGrafter"/>
</dbReference>
<dbReference type="RefSeq" id="XP_058339560.1">
    <property type="nucleotide sequence ID" value="XM_058489684.1"/>
</dbReference>
<feature type="compositionally biased region" description="Pro residues" evidence="8">
    <location>
        <begin position="479"/>
        <end position="492"/>
    </location>
</feature>
<dbReference type="InterPro" id="IPR036028">
    <property type="entry name" value="SH3-like_dom_sf"/>
</dbReference>
<dbReference type="EMBL" id="JARTCD010000058">
    <property type="protein sequence ID" value="KAJ8654646.1"/>
    <property type="molecule type" value="Genomic_DNA"/>
</dbReference>
<dbReference type="GO" id="GO:0030864">
    <property type="term" value="C:cortical actin cytoskeleton"/>
    <property type="evidence" value="ECO:0007669"/>
    <property type="project" value="TreeGrafter"/>
</dbReference>
<feature type="domain" description="SH3" evidence="9">
    <location>
        <begin position="515"/>
        <end position="575"/>
    </location>
</feature>
<keyword evidence="5" id="KW-0206">Cytoskeleton</keyword>
<gene>
    <name evidence="11" type="ORF">O0I10_009697</name>
</gene>
<sequence length="575" mass="64397">MSIHVNFSTHGKEINDALQAVLSDNDATNWLVLAYDKGTNDLRLQDTGDGGLEELNDEFFDGKMQYAYTRVIDPNTELPKYVFIAWCGSGVPETRKGFFNSHLSEVSRFFKSFHVQINARDEADVDPDLIMKRVSESSGANYSVHKEQRKPQPAITPVNSVYKKTKIPDIAAMQRESMRREGAPAPVGTNYKPVQTAPKPLASRWNAATQSQSDGGAAAVRAERERFEREQREREEQSARAQVQRDQDAEQQQRAAAAAAEEAEAQRRQQEEDERRRVEEQRRAAAAEEDRRRQQQEQEEARRQQEEQERRAAEEEEQRRQHEEEQRRAAAAAAAAAEEEDRRRQEEQQRLAEQQRKEAEEAKRLEEERLQAEEHARQQQQQQQEAALHGQLDDTADRAVHAATAAAGSAVGHPSNGLSAVVLFGYAAGEENEMTLNEGEVVVQIDQVDEGWWFGMSEDGKRQGLFPANYVQVLEEEPQAPPPAPPAPPAPAAAPAAAPQSAPAPAHTSPPPKQDQGATAIALYDYDAGEDNEISFREGQLITYIEFVSDDWWQGVAADGRTVGLFPANYVELQK</sequence>
<evidence type="ECO:0000256" key="5">
    <source>
        <dbReference type="ARBA" id="ARBA00023212"/>
    </source>
</evidence>
<dbReference type="PROSITE" id="PS50002">
    <property type="entry name" value="SH3"/>
    <property type="match status" value="2"/>
</dbReference>
<evidence type="ECO:0000256" key="1">
    <source>
        <dbReference type="ARBA" id="ARBA00004245"/>
    </source>
</evidence>
<evidence type="ECO:0000313" key="11">
    <source>
        <dbReference type="EMBL" id="KAJ8654646.1"/>
    </source>
</evidence>
<accession>A0AAD7UXD1</accession>
<evidence type="ECO:0000256" key="4">
    <source>
        <dbReference type="ARBA" id="ARBA00023203"/>
    </source>
</evidence>
<evidence type="ECO:0000256" key="3">
    <source>
        <dbReference type="ARBA" id="ARBA00022490"/>
    </source>
</evidence>
<dbReference type="AlphaFoldDB" id="A0AAD7UXD1"/>